<feature type="region of interest" description="Disordered" evidence="1">
    <location>
        <begin position="396"/>
        <end position="425"/>
    </location>
</feature>
<dbReference type="AlphaFoldDB" id="A0A9P7EUW7"/>
<evidence type="ECO:0000256" key="1">
    <source>
        <dbReference type="SAM" id="MobiDB-lite"/>
    </source>
</evidence>
<organism evidence="2 3">
    <name type="scientific">Suillus discolor</name>
    <dbReference type="NCBI Taxonomy" id="1912936"/>
    <lineage>
        <taxon>Eukaryota</taxon>
        <taxon>Fungi</taxon>
        <taxon>Dikarya</taxon>
        <taxon>Basidiomycota</taxon>
        <taxon>Agaricomycotina</taxon>
        <taxon>Agaricomycetes</taxon>
        <taxon>Agaricomycetidae</taxon>
        <taxon>Boletales</taxon>
        <taxon>Suillineae</taxon>
        <taxon>Suillaceae</taxon>
        <taxon>Suillus</taxon>
    </lineage>
</organism>
<feature type="region of interest" description="Disordered" evidence="1">
    <location>
        <begin position="356"/>
        <end position="384"/>
    </location>
</feature>
<protein>
    <submittedName>
        <fullName evidence="2">Uncharacterized protein</fullName>
    </submittedName>
</protein>
<keyword evidence="3" id="KW-1185">Reference proteome</keyword>
<dbReference type="Proteomes" id="UP000823399">
    <property type="component" value="Unassembled WGS sequence"/>
</dbReference>
<dbReference type="GeneID" id="64696575"/>
<dbReference type="OrthoDB" id="2680458at2759"/>
<feature type="compositionally biased region" description="Acidic residues" evidence="1">
    <location>
        <begin position="268"/>
        <end position="278"/>
    </location>
</feature>
<feature type="region of interest" description="Disordered" evidence="1">
    <location>
        <begin position="1"/>
        <end position="53"/>
    </location>
</feature>
<feature type="compositionally biased region" description="Polar residues" evidence="1">
    <location>
        <begin position="1"/>
        <end position="10"/>
    </location>
</feature>
<feature type="region of interest" description="Disordered" evidence="1">
    <location>
        <begin position="216"/>
        <end position="278"/>
    </location>
</feature>
<name>A0A9P7EUW7_9AGAM</name>
<dbReference type="RefSeq" id="XP_041286760.1">
    <property type="nucleotide sequence ID" value="XM_041434316.1"/>
</dbReference>
<sequence length="729" mass="79330">MVSTCPSNTAKRPAQIVLDTKQKRRTPAQVKADNARIQQENQEKEEKTQKGIERVAAAQEKLALQQNNTLALKKPCARPIPRGRKATPASAPSEAGPAPTDQSSQAPAGGDGGTTLQGQGDAAEKLQVDEDDEDLEAMQGKRKHVQKTVHRDAVNAARAILASKPSSDADGNFDAKSSPHSSHDIIGKGRTPADLKQAYKGGIKTWAQKVHTVNVKKNAHSAKAPQSLAASSLNQSTNTALSQLTRGTTAASTATPPPGTPSNSVFGDDPDSAECFLDEDDHPERMAAYALVGMRKPSGLRNADIIEVRSSSFTPPPPPPSQYNREAVLKMEPVDISLDLSNSSNQDLMFLEDVEDAEDEGEGDDGDENPAIKERSNPAQATKRTTVMTNVEVIDNNSDEAPPTKRIKTETGSKPGKGTGEVTRAKYKNGDLPAGCLDNNTWRGVFIPTVAHATGRDNIDPWLIEDDVLIPILKEAWTVIYNGKPSLMSHTIVPGSAVYQVTKQRLSEWRGGFASAAVMMFTTFVAADPLYDNEDSRADFADFWLEDNRWLFANIESDDKKLWTGMWQSMFVLQTFAAHLNYTQGHVSIPSLMSEEQSCRTALALSGAAVKHALHLLSTKQMSFEVKSTVTKGKKKATRKGKAPADNAEQWTAVISENETFLEPLWGYDSSMFLQAINRIPASNMKNIIEQAQQYVKATTTRSGRSKMDAEEAQDGGIDEEYADIFAFH</sequence>
<feature type="compositionally biased region" description="Acidic residues" evidence="1">
    <location>
        <begin position="356"/>
        <end position="368"/>
    </location>
</feature>
<comment type="caution">
    <text evidence="2">The sequence shown here is derived from an EMBL/GenBank/DDBJ whole genome shotgun (WGS) entry which is preliminary data.</text>
</comment>
<feature type="compositionally biased region" description="Basic and acidic residues" evidence="1">
    <location>
        <begin position="41"/>
        <end position="53"/>
    </location>
</feature>
<evidence type="ECO:0000313" key="2">
    <source>
        <dbReference type="EMBL" id="KAG2092127.1"/>
    </source>
</evidence>
<evidence type="ECO:0000313" key="3">
    <source>
        <dbReference type="Proteomes" id="UP000823399"/>
    </source>
</evidence>
<reference evidence="2" key="1">
    <citation type="journal article" date="2020" name="New Phytol.">
        <title>Comparative genomics reveals dynamic genome evolution in host specialist ectomycorrhizal fungi.</title>
        <authorList>
            <person name="Lofgren L.A."/>
            <person name="Nguyen N.H."/>
            <person name="Vilgalys R."/>
            <person name="Ruytinx J."/>
            <person name="Liao H.L."/>
            <person name="Branco S."/>
            <person name="Kuo A."/>
            <person name="LaButti K."/>
            <person name="Lipzen A."/>
            <person name="Andreopoulos W."/>
            <person name="Pangilinan J."/>
            <person name="Riley R."/>
            <person name="Hundley H."/>
            <person name="Na H."/>
            <person name="Barry K."/>
            <person name="Grigoriev I.V."/>
            <person name="Stajich J.E."/>
            <person name="Kennedy P.G."/>
        </authorList>
    </citation>
    <scope>NUCLEOTIDE SEQUENCE</scope>
    <source>
        <strain evidence="2">FC423</strain>
    </source>
</reference>
<dbReference type="EMBL" id="JABBWM010000092">
    <property type="protein sequence ID" value="KAG2092127.1"/>
    <property type="molecule type" value="Genomic_DNA"/>
</dbReference>
<feature type="region of interest" description="Disordered" evidence="1">
    <location>
        <begin position="65"/>
        <end position="123"/>
    </location>
</feature>
<proteinExistence type="predicted"/>
<feature type="compositionally biased region" description="Low complexity" evidence="1">
    <location>
        <begin position="86"/>
        <end position="100"/>
    </location>
</feature>
<feature type="region of interest" description="Disordered" evidence="1">
    <location>
        <begin position="162"/>
        <end position="189"/>
    </location>
</feature>
<gene>
    <name evidence="2" type="ORF">F5147DRAFT_657749</name>
</gene>
<feature type="compositionally biased region" description="Polar residues" evidence="1">
    <location>
        <begin position="228"/>
        <end position="246"/>
    </location>
</feature>
<accession>A0A9P7EUW7</accession>